<protein>
    <recommendedName>
        <fullName evidence="2">Ornithine decarboxylase antizyme</fullName>
    </recommendedName>
</protein>
<accession>A0A1S3HJK5</accession>
<dbReference type="GO" id="GO:0005634">
    <property type="term" value="C:nucleus"/>
    <property type="evidence" value="ECO:0007669"/>
    <property type="project" value="TreeGrafter"/>
</dbReference>
<dbReference type="GO" id="GO:0005737">
    <property type="term" value="C:cytoplasm"/>
    <property type="evidence" value="ECO:0007669"/>
    <property type="project" value="TreeGrafter"/>
</dbReference>
<dbReference type="GO" id="GO:0045732">
    <property type="term" value="P:positive regulation of protein catabolic process"/>
    <property type="evidence" value="ECO:0007669"/>
    <property type="project" value="TreeGrafter"/>
</dbReference>
<dbReference type="Proteomes" id="UP000085678">
    <property type="component" value="Unplaced"/>
</dbReference>
<dbReference type="OrthoDB" id="5959761at2759"/>
<dbReference type="GO" id="GO:0008073">
    <property type="term" value="F:ornithine decarboxylase inhibitor activity"/>
    <property type="evidence" value="ECO:0007669"/>
    <property type="project" value="InterPro"/>
</dbReference>
<dbReference type="InterPro" id="IPR016181">
    <property type="entry name" value="Acyl_CoA_acyltransferase"/>
</dbReference>
<dbReference type="PANTHER" id="PTHR10279">
    <property type="entry name" value="ORNITHINE DECARBOXYLASE ANTIZYME"/>
    <property type="match status" value="1"/>
</dbReference>
<name>A0A1S3HJK5_LINAN</name>
<keyword evidence="3" id="KW-0688">Ribosomal frameshifting</keyword>
<evidence type="ECO:0000256" key="2">
    <source>
        <dbReference type="ARBA" id="ARBA00017712"/>
    </source>
</evidence>
<evidence type="ECO:0000313" key="4">
    <source>
        <dbReference type="Proteomes" id="UP000085678"/>
    </source>
</evidence>
<sequence length="200" mass="21974">MLLAASKAIFCTENFGPKTEVKSEMPTKQSAQSSPLVQYCINLGPGPLWCSDVPHAANVSFMTEGSGVGVSKEPPVTTKHLVEDAKALVKTQVASNLCFRITLSDCMVVTWDTVYVDGKLFVEIPPGILPEGSKESFVTLLEYAEEELECSHVIVFYKKDRCDRASLIRTFMYLGFQPVAPGHPLVPATPDMMFMAYSIE</sequence>
<comment type="similarity">
    <text evidence="1">Belongs to the ODC antizyme family.</text>
</comment>
<dbReference type="GO" id="GO:0075523">
    <property type="term" value="P:viral translational frameshifting"/>
    <property type="evidence" value="ECO:0007669"/>
    <property type="project" value="UniProtKB-KW"/>
</dbReference>
<dbReference type="InParanoid" id="A0A1S3HJK5"/>
<keyword evidence="4" id="KW-1185">Reference proteome</keyword>
<dbReference type="FunCoup" id="A0A1S3HJK5">
    <property type="interactions" value="1077"/>
</dbReference>
<reference evidence="5" key="1">
    <citation type="submission" date="2025-08" db="UniProtKB">
        <authorList>
            <consortium name="RefSeq"/>
        </authorList>
    </citation>
    <scope>IDENTIFICATION</scope>
    <source>
        <tissue evidence="5">Gonads</tissue>
    </source>
</reference>
<dbReference type="SUPFAM" id="SSF55729">
    <property type="entry name" value="Acyl-CoA N-acyltransferases (Nat)"/>
    <property type="match status" value="1"/>
</dbReference>
<dbReference type="STRING" id="7574.A0A1S3HJK5"/>
<dbReference type="Gene3D" id="3.40.630.60">
    <property type="match status" value="1"/>
</dbReference>
<proteinExistence type="inferred from homology"/>
<dbReference type="AlphaFoldDB" id="A0A1S3HJK5"/>
<dbReference type="KEGG" id="lak:106155382"/>
<dbReference type="InterPro" id="IPR002993">
    <property type="entry name" value="ODC_AZ"/>
</dbReference>
<organism evidence="4 5">
    <name type="scientific">Lingula anatina</name>
    <name type="common">Brachiopod</name>
    <name type="synonym">Lingula unguis</name>
    <dbReference type="NCBI Taxonomy" id="7574"/>
    <lineage>
        <taxon>Eukaryota</taxon>
        <taxon>Metazoa</taxon>
        <taxon>Spiralia</taxon>
        <taxon>Lophotrochozoa</taxon>
        <taxon>Brachiopoda</taxon>
        <taxon>Linguliformea</taxon>
        <taxon>Lingulata</taxon>
        <taxon>Lingulida</taxon>
        <taxon>Linguloidea</taxon>
        <taxon>Lingulidae</taxon>
        <taxon>Lingula</taxon>
    </lineage>
</organism>
<evidence type="ECO:0000256" key="3">
    <source>
        <dbReference type="ARBA" id="ARBA00022758"/>
    </source>
</evidence>
<gene>
    <name evidence="5" type="primary">LOC106155382</name>
</gene>
<dbReference type="InterPro" id="IPR038581">
    <property type="entry name" value="ODC_AZ_sf"/>
</dbReference>
<dbReference type="RefSeq" id="XP_013385636.1">
    <property type="nucleotide sequence ID" value="XM_013530182.2"/>
</dbReference>
<dbReference type="Pfam" id="PF02100">
    <property type="entry name" value="ODC_AZ"/>
    <property type="match status" value="1"/>
</dbReference>
<evidence type="ECO:0000313" key="5">
    <source>
        <dbReference type="RefSeq" id="XP_013385636.1"/>
    </source>
</evidence>
<evidence type="ECO:0000256" key="1">
    <source>
        <dbReference type="ARBA" id="ARBA00008796"/>
    </source>
</evidence>
<dbReference type="PANTHER" id="PTHR10279:SF10">
    <property type="entry name" value="ORNITHINE DECARBOXYLASE ANTIZYME"/>
    <property type="match status" value="1"/>
</dbReference>
<dbReference type="GeneID" id="106155382"/>